<gene>
    <name evidence="1" type="ORF">WS74_0036</name>
</gene>
<reference evidence="1 2" key="1">
    <citation type="journal article" date="2014" name="Genome Announc.">
        <title>Complete Genome Sequences of Fish Pathogenic Weissella ceti Strains WS74 and WS105.</title>
        <authorList>
            <person name="Figueiredo H.C."/>
            <person name="Leal C.A."/>
            <person name="Dorella F.A."/>
            <person name="Carvalho A.F."/>
            <person name="Soares S.C."/>
            <person name="Pereira F.L."/>
            <person name="Azevedo V.A."/>
        </authorList>
    </citation>
    <scope>NUCLEOTIDE SEQUENCE [LARGE SCALE GENOMIC DNA]</scope>
    <source>
        <strain evidence="1 2">WS74</strain>
    </source>
</reference>
<sequence length="351" mass="39651">MSVGQQFIGLPISFELVTERNTEISETQRIEVKNDGSVTFDTLEKQVDAAQAMNVIHTVTAYFREIHPSGVGLVENVWHIAITNDEGNVFHFRGHFGQTLLVGQHNLSDLIREALNLQVWAFDGKTRDVEIKHLELKYYEPIETADWEHDYKEQLILRRSPESIVYETLTTAGAVVTQNIVFKKKQQITRALSVLEQANLVQIAHQQGAPVIQALNKQESTYYHMHITFADDSEAEIVGAFDDKGLPELFADFTYEVQKSLTAHTLGDIFKGGNTHEYIYCSVEFTDGGNTYYYLTDDDSIDVGDHVVVPVGGAGTPKIVEVVDVEYFDEKHVPMPLYKVKKIIQKVKTID</sequence>
<name>A0A075TXG2_9LACO</name>
<proteinExistence type="predicted"/>
<evidence type="ECO:0000313" key="1">
    <source>
        <dbReference type="EMBL" id="AIM62288.1"/>
    </source>
</evidence>
<evidence type="ECO:0000313" key="2">
    <source>
        <dbReference type="Proteomes" id="UP000029079"/>
    </source>
</evidence>
<dbReference type="KEGG" id="wce:WS08_0037"/>
<dbReference type="KEGG" id="wci:WS105_0037"/>
<keyword evidence="2" id="KW-1185">Reference proteome</keyword>
<reference evidence="2" key="2">
    <citation type="submission" date="2014-08" db="EMBL/GenBank/DDBJ databases">
        <title>Complete genome of Weissella ceti strain WS74 isolated from diseased rainbow trout in Brazil.</title>
        <authorList>
            <person name="Figueiredo H.C.P."/>
            <person name="Leal C.A.G."/>
            <person name="Pereira F.L."/>
            <person name="Soares S.C."/>
            <person name="Dorella F.A."/>
            <person name="Carvalho A.F."/>
            <person name="Azevedo V.A.C."/>
        </authorList>
    </citation>
    <scope>NUCLEOTIDE SEQUENCE [LARGE SCALE GENOMIC DNA]</scope>
    <source>
        <strain evidence="2">WS74</strain>
    </source>
</reference>
<protein>
    <submittedName>
        <fullName evidence="1">Uncharacterized protein</fullName>
    </submittedName>
</protein>
<dbReference type="AlphaFoldDB" id="A0A075TXG2"/>
<dbReference type="EMBL" id="CP009223">
    <property type="protein sequence ID" value="AIM62288.1"/>
    <property type="molecule type" value="Genomic_DNA"/>
</dbReference>
<dbReference type="RefSeq" id="WP_009495710.1">
    <property type="nucleotide sequence ID" value="NZ_CP009223.1"/>
</dbReference>
<dbReference type="OrthoDB" id="3191556at2"/>
<organism evidence="1 2">
    <name type="scientific">Weissella ceti</name>
    <dbReference type="NCBI Taxonomy" id="759620"/>
    <lineage>
        <taxon>Bacteria</taxon>
        <taxon>Bacillati</taxon>
        <taxon>Bacillota</taxon>
        <taxon>Bacilli</taxon>
        <taxon>Lactobacillales</taxon>
        <taxon>Lactobacillaceae</taxon>
        <taxon>Weissella</taxon>
    </lineage>
</organism>
<dbReference type="KEGG" id="wct:WS74_0036"/>
<dbReference type="PATRIC" id="fig|759620.7.peg.34"/>
<accession>A0A075TXG2</accession>
<dbReference type="Proteomes" id="UP000029079">
    <property type="component" value="Chromosome"/>
</dbReference>